<gene>
    <name evidence="1" type="ORF">L6452_00372</name>
</gene>
<reference evidence="1 2" key="2">
    <citation type="journal article" date="2022" name="Mol. Ecol. Resour.">
        <title>The genomes of chicory, endive, great burdock and yacon provide insights into Asteraceae paleo-polyploidization history and plant inulin production.</title>
        <authorList>
            <person name="Fan W."/>
            <person name="Wang S."/>
            <person name="Wang H."/>
            <person name="Wang A."/>
            <person name="Jiang F."/>
            <person name="Liu H."/>
            <person name="Zhao H."/>
            <person name="Xu D."/>
            <person name="Zhang Y."/>
        </authorList>
    </citation>
    <scope>NUCLEOTIDE SEQUENCE [LARGE SCALE GENOMIC DNA]</scope>
    <source>
        <strain evidence="2">cv. Niubang</strain>
    </source>
</reference>
<sequence>MDKSGEDAHVSPVKMEKKSKKSKNKTNDLLDVGDDNCHVEVDNDVPKKKGHKHREKKRKSESTEDGDEDRRDKGNSEDDCGLQKKDKKKRKRDSSEDNHPSEKTQIKENEQARDNELAVEKDRDPKTRKEKKRKHKHRSHESELENEGEEEDCQEDMFKKVEKKKKKTDDQRSDAEMDGITTDESGDKGKKKSKSIEKNSEKRKSKGKEKTTKSDENNTEKPKTKGKSKKVSFSGQVEVFPSSDTETEKQKTKGDGLVRGKRFTPEEDEIVKEAVLNYIEVNNLGDDGLKMVLNCKSHAGLKKCWQEIATCIPYRPSSAVYYRAHILFERAETRSWTPEEIELLRELHEKDGNKWKHMAEELGKHRFHVKDTWRRIKLKDRKIGKWNQEEYQSLYDLVNLDLQMKVSSEVKQSKHGMLRDNIPWSAISEKLSTRSDATCCEKWYNQLTSSLVAEKKWSDADDYRLIGALYELDAACAEDVNWDNLLQHRPGDVCQKRWNQMVCHIGHHGSQPFSEQVDTLAKRYCPDLAETREAWDNKPVEIDITRDPSLSQTNRLPKAAPKTVRIYINAKQEKCLHLFFHFSFFHFRFSRIKSLEPLLSFSSQILQPRSVTFRTLNHSFLQLIMQPSLQGYDAGRVVLYP</sequence>
<reference evidence="2" key="1">
    <citation type="journal article" date="2022" name="Mol. Ecol. Resour.">
        <title>The genomes of chicory, endive, great burdock and yacon provide insights into Asteraceae palaeo-polyploidization history and plant inulin production.</title>
        <authorList>
            <person name="Fan W."/>
            <person name="Wang S."/>
            <person name="Wang H."/>
            <person name="Wang A."/>
            <person name="Jiang F."/>
            <person name="Liu H."/>
            <person name="Zhao H."/>
            <person name="Xu D."/>
            <person name="Zhang Y."/>
        </authorList>
    </citation>
    <scope>NUCLEOTIDE SEQUENCE [LARGE SCALE GENOMIC DNA]</scope>
    <source>
        <strain evidence="2">cv. Niubang</strain>
    </source>
</reference>
<evidence type="ECO:0000313" key="2">
    <source>
        <dbReference type="Proteomes" id="UP001055879"/>
    </source>
</evidence>
<comment type="caution">
    <text evidence="1">The sequence shown here is derived from an EMBL/GenBank/DDBJ whole genome shotgun (WGS) entry which is preliminary data.</text>
</comment>
<accession>A0ACB9FEZ9</accession>
<organism evidence="1 2">
    <name type="scientific">Arctium lappa</name>
    <name type="common">Greater burdock</name>
    <name type="synonym">Lappa major</name>
    <dbReference type="NCBI Taxonomy" id="4217"/>
    <lineage>
        <taxon>Eukaryota</taxon>
        <taxon>Viridiplantae</taxon>
        <taxon>Streptophyta</taxon>
        <taxon>Embryophyta</taxon>
        <taxon>Tracheophyta</taxon>
        <taxon>Spermatophyta</taxon>
        <taxon>Magnoliopsida</taxon>
        <taxon>eudicotyledons</taxon>
        <taxon>Gunneridae</taxon>
        <taxon>Pentapetalae</taxon>
        <taxon>asterids</taxon>
        <taxon>campanulids</taxon>
        <taxon>Asterales</taxon>
        <taxon>Asteraceae</taxon>
        <taxon>Carduoideae</taxon>
        <taxon>Cardueae</taxon>
        <taxon>Arctiinae</taxon>
        <taxon>Arctium</taxon>
    </lineage>
</organism>
<protein>
    <submittedName>
        <fullName evidence="1">Uncharacterized protein</fullName>
    </submittedName>
</protein>
<evidence type="ECO:0000313" key="1">
    <source>
        <dbReference type="EMBL" id="KAI3769271.1"/>
    </source>
</evidence>
<name>A0ACB9FEZ9_ARCLA</name>
<dbReference type="EMBL" id="CM042047">
    <property type="protein sequence ID" value="KAI3769271.1"/>
    <property type="molecule type" value="Genomic_DNA"/>
</dbReference>
<dbReference type="Proteomes" id="UP001055879">
    <property type="component" value="Linkage Group LG01"/>
</dbReference>
<proteinExistence type="predicted"/>
<keyword evidence="2" id="KW-1185">Reference proteome</keyword>